<dbReference type="PROSITE" id="PS50082">
    <property type="entry name" value="WD_REPEATS_2"/>
    <property type="match status" value="3"/>
</dbReference>
<dbReference type="PROSITE" id="PS50294">
    <property type="entry name" value="WD_REPEATS_REGION"/>
    <property type="match status" value="3"/>
</dbReference>
<dbReference type="EnsemblPlants" id="Kaladp0046s0223.1.v1.1">
    <property type="protein sequence ID" value="Kaladp0046s0223.1.v1.1"/>
    <property type="gene ID" value="Kaladp0046s0223.v1.1"/>
</dbReference>
<protein>
    <submittedName>
        <fullName evidence="4">Uncharacterized protein</fullName>
    </submittedName>
</protein>
<keyword evidence="5" id="KW-1185">Reference proteome</keyword>
<dbReference type="Pfam" id="PF00400">
    <property type="entry name" value="WD40"/>
    <property type="match status" value="3"/>
</dbReference>
<evidence type="ECO:0000256" key="3">
    <source>
        <dbReference type="PROSITE-ProRule" id="PRU00221"/>
    </source>
</evidence>
<dbReference type="InterPro" id="IPR036322">
    <property type="entry name" value="WD40_repeat_dom_sf"/>
</dbReference>
<accession>A0A7N0TW08</accession>
<feature type="repeat" description="WD" evidence="3">
    <location>
        <begin position="212"/>
        <end position="253"/>
    </location>
</feature>
<evidence type="ECO:0000313" key="4">
    <source>
        <dbReference type="EnsemblPlants" id="Kaladp0046s0223.1.v1.1"/>
    </source>
</evidence>
<keyword evidence="2" id="KW-0677">Repeat</keyword>
<dbReference type="InterPro" id="IPR040324">
    <property type="entry name" value="WDR44/Dgr2"/>
</dbReference>
<reference evidence="4" key="1">
    <citation type="submission" date="2021-01" db="UniProtKB">
        <authorList>
            <consortium name="EnsemblPlants"/>
        </authorList>
    </citation>
    <scope>IDENTIFICATION</scope>
</reference>
<feature type="repeat" description="WD" evidence="3">
    <location>
        <begin position="288"/>
        <end position="328"/>
    </location>
</feature>
<feature type="repeat" description="WD" evidence="3">
    <location>
        <begin position="328"/>
        <end position="360"/>
    </location>
</feature>
<name>A0A7N0TW08_KALFE</name>
<dbReference type="PRINTS" id="PR00320">
    <property type="entry name" value="GPROTEINBRPT"/>
</dbReference>
<dbReference type="Gene3D" id="2.130.10.10">
    <property type="entry name" value="YVTN repeat-like/Quinoprotein amine dehydrogenase"/>
    <property type="match status" value="1"/>
</dbReference>
<dbReference type="PANTHER" id="PTHR14221:SF31">
    <property type="entry name" value="TRANSDUCIN_WD40 REPEAT-LIKE SUPERFAMILY PROTEIN"/>
    <property type="match status" value="1"/>
</dbReference>
<dbReference type="Gramene" id="Kaladp0046s0223.1.v1.1">
    <property type="protein sequence ID" value="Kaladp0046s0223.1.v1.1"/>
    <property type="gene ID" value="Kaladp0046s0223.v1.1"/>
</dbReference>
<evidence type="ECO:0000313" key="5">
    <source>
        <dbReference type="Proteomes" id="UP000594263"/>
    </source>
</evidence>
<dbReference type="InterPro" id="IPR001680">
    <property type="entry name" value="WD40_rpt"/>
</dbReference>
<evidence type="ECO:0000256" key="2">
    <source>
        <dbReference type="ARBA" id="ARBA00022737"/>
    </source>
</evidence>
<keyword evidence="1 3" id="KW-0853">WD repeat</keyword>
<dbReference type="PANTHER" id="PTHR14221">
    <property type="entry name" value="WD REPEAT DOMAIN 44"/>
    <property type="match status" value="1"/>
</dbReference>
<proteinExistence type="predicted"/>
<evidence type="ECO:0000256" key="1">
    <source>
        <dbReference type="ARBA" id="ARBA00022574"/>
    </source>
</evidence>
<dbReference type="InterPro" id="IPR015943">
    <property type="entry name" value="WD40/YVTN_repeat-like_dom_sf"/>
</dbReference>
<dbReference type="AlphaFoldDB" id="A0A7N0TW08"/>
<organism evidence="4 5">
    <name type="scientific">Kalanchoe fedtschenkoi</name>
    <name type="common">Lavender scallops</name>
    <name type="synonym">South American air plant</name>
    <dbReference type="NCBI Taxonomy" id="63787"/>
    <lineage>
        <taxon>Eukaryota</taxon>
        <taxon>Viridiplantae</taxon>
        <taxon>Streptophyta</taxon>
        <taxon>Embryophyta</taxon>
        <taxon>Tracheophyta</taxon>
        <taxon>Spermatophyta</taxon>
        <taxon>Magnoliopsida</taxon>
        <taxon>eudicotyledons</taxon>
        <taxon>Gunneridae</taxon>
        <taxon>Pentapetalae</taxon>
        <taxon>Saxifragales</taxon>
        <taxon>Crassulaceae</taxon>
        <taxon>Kalanchoe</taxon>
    </lineage>
</organism>
<dbReference type="InterPro" id="IPR020472">
    <property type="entry name" value="WD40_PAC1"/>
</dbReference>
<dbReference type="SMART" id="SM00320">
    <property type="entry name" value="WD40"/>
    <property type="match status" value="7"/>
</dbReference>
<dbReference type="Proteomes" id="UP000594263">
    <property type="component" value="Unplaced"/>
</dbReference>
<sequence>MTSAGKGEDEEEDEEVFFDTVDSISESAINEDDFFYKRSEYEIWISEPQSVRERREKFILGTGIATTSTSSDGEDANLTSTADCGDENELNSDALDCTFGHENPSHGGKVEAEDDKVLRPESLEPDQVDLLSTSSSERVPEPLSVKLEYECKELEDQSKEHITHFTNKKKRNWLQLLLSKHTNKGGSKPKPSQMKVNPECIEFSAVYIGQKIKAHSGCIRAMKISPDGHYLASGGEDGVIRIWLITSSDRNELKPGKLKDGTKSLSALVNVIIPDKLFHIEEHPLHEFCDHTGSVVDIAWSKCNHLVSSSKDGTVRLWQIGSDKCLNVYHHGEPVTCAQFNPADDDYFISGSIDGKVRIWGTFKGRVTDWIDIRDVITAICYQPDGTGVVVGSSTGICRFYGYSGDDLHLQLEAQLHIHKKKKSSRNKITGIQFSPDEIQRIMITCEDSVVRILDGVNVVHSYKGVGKSNGYSSASFTSTGQHIISLDTDSRIYIWKYDGAPSLSFKKSSASSCEHFLFKDVSVAIPWSPPVQSSPVASGLLDAMSFSSYSDHHHPPGSMSDSFSGAATWPEDPLPPTDWDAPVPSISRHHSFPIDTAKCSSALSETWGLVIVTASRDGVIRTFLHNYRLPTTNRSVNGSVSRNILA</sequence>
<dbReference type="SUPFAM" id="SSF50978">
    <property type="entry name" value="WD40 repeat-like"/>
    <property type="match status" value="1"/>
</dbReference>